<proteinExistence type="predicted"/>
<keyword evidence="1" id="KW-0472">Membrane</keyword>
<protein>
    <submittedName>
        <fullName evidence="2">Uncharacterized protein</fullName>
    </submittedName>
</protein>
<sequence length="267" mass="31199">MKLKKRILYYVIGFVLGLILVVIIFADKDMFGFMPSNRVREDIQNSNIMISPHEKAKLDCMGIDESFIFEMIENADVNFSNSQTSFSTEKFYKDGYEFNMKVKKYELEYKGKLLNFWIAPEDTISIIHTVNSKCKVAETDALHLEVMLMPENLIFKKMLEKDLWLNKQIDCAMECYQITKADVDELFKSGDILLEESLPGRKPNPIYFVKHKINDTNWIFWVEIGATKTRIKYFVNATGMKLEKNQYLINEIFNKAKEDDGCGCYEE</sequence>
<evidence type="ECO:0000313" key="3">
    <source>
        <dbReference type="Proteomes" id="UP000683507"/>
    </source>
</evidence>
<evidence type="ECO:0000313" key="2">
    <source>
        <dbReference type="EMBL" id="CAG5078937.1"/>
    </source>
</evidence>
<keyword evidence="1" id="KW-1133">Transmembrane helix</keyword>
<organism evidence="2 3">
    <name type="scientific">Parvicella tangerina</name>
    <dbReference type="NCBI Taxonomy" id="2829795"/>
    <lineage>
        <taxon>Bacteria</taxon>
        <taxon>Pseudomonadati</taxon>
        <taxon>Bacteroidota</taxon>
        <taxon>Flavobacteriia</taxon>
        <taxon>Flavobacteriales</taxon>
        <taxon>Parvicellaceae</taxon>
        <taxon>Parvicella</taxon>
    </lineage>
</organism>
<gene>
    <name evidence="2" type="ORF">CRYO30217_00811</name>
</gene>
<name>A0A916NFM9_9FLAO</name>
<dbReference type="KEGG" id="ptan:CRYO30217_00811"/>
<keyword evidence="1" id="KW-0812">Transmembrane</keyword>
<dbReference type="Proteomes" id="UP000683507">
    <property type="component" value="Chromosome"/>
</dbReference>
<dbReference type="EMBL" id="OU015584">
    <property type="protein sequence ID" value="CAG5078937.1"/>
    <property type="molecule type" value="Genomic_DNA"/>
</dbReference>
<reference evidence="2" key="1">
    <citation type="submission" date="2021-04" db="EMBL/GenBank/DDBJ databases">
        <authorList>
            <person name="Rodrigo-Torres L."/>
            <person name="Arahal R. D."/>
            <person name="Lucena T."/>
        </authorList>
    </citation>
    <scope>NUCLEOTIDE SEQUENCE</scope>
    <source>
        <strain evidence="2">AS29M-1</strain>
    </source>
</reference>
<dbReference type="AlphaFoldDB" id="A0A916NFM9"/>
<keyword evidence="3" id="KW-1185">Reference proteome</keyword>
<evidence type="ECO:0000256" key="1">
    <source>
        <dbReference type="SAM" id="Phobius"/>
    </source>
</evidence>
<accession>A0A916NFM9</accession>
<dbReference type="RefSeq" id="WP_258541035.1">
    <property type="nucleotide sequence ID" value="NZ_OU015584.1"/>
</dbReference>
<feature type="transmembrane region" description="Helical" evidence="1">
    <location>
        <begin position="7"/>
        <end position="26"/>
    </location>
</feature>